<comment type="caution">
    <text evidence="2">The sequence shown here is derived from an EMBL/GenBank/DDBJ whole genome shotgun (WGS) entry which is preliminary data.</text>
</comment>
<evidence type="ECO:0000313" key="3">
    <source>
        <dbReference type="Proteomes" id="UP000036464"/>
    </source>
</evidence>
<keyword evidence="3" id="KW-1185">Reference proteome</keyword>
<name>A0ABR5FHJ6_9MYCO</name>
<reference evidence="2 3" key="1">
    <citation type="submission" date="2015-05" db="EMBL/GenBank/DDBJ databases">
        <title>Genome sequence of Mycobacterium heraklionense Davo strain.</title>
        <authorList>
            <person name="Greninger A.L."/>
            <person name="Cunningham G."/>
            <person name="Miller S."/>
        </authorList>
    </citation>
    <scope>NUCLEOTIDE SEQUENCE [LARGE SCALE GENOMIC DNA]</scope>
    <source>
        <strain evidence="2 3">Davo</strain>
    </source>
</reference>
<proteinExistence type="predicted"/>
<dbReference type="EMBL" id="LDPO01000004">
    <property type="protein sequence ID" value="KLO30077.1"/>
    <property type="molecule type" value="Genomic_DNA"/>
</dbReference>
<accession>A0ABR5FHJ6</accession>
<evidence type="ECO:0000313" key="2">
    <source>
        <dbReference type="EMBL" id="KLO30077.1"/>
    </source>
</evidence>
<gene>
    <name evidence="2" type="ORF">ABW16_07410</name>
</gene>
<dbReference type="Proteomes" id="UP000036464">
    <property type="component" value="Unassembled WGS sequence"/>
</dbReference>
<protein>
    <submittedName>
        <fullName evidence="2">Uncharacterized protein</fullName>
    </submittedName>
</protein>
<feature type="region of interest" description="Disordered" evidence="1">
    <location>
        <begin position="386"/>
        <end position="412"/>
    </location>
</feature>
<evidence type="ECO:0000256" key="1">
    <source>
        <dbReference type="SAM" id="MobiDB-lite"/>
    </source>
</evidence>
<sequence>MIGDAMAATDMATAAQSLLALYGALDQAVINTSDPEIEAIVERYLPGSTGANAGWYDELLGFLRRSDPTDPERPESPAVPDLGEALTVLRNQGSTPAQSRRMTDAGQAAAADAPGAAQLTPVVLSRMVYAIGALSHLPAYYPPSEWDAAFSQTLALAGTDGGELLDLLRHDFNGRSDWSQVVLSGSVKADIAMVPLCNAKPKWVRGRLCVVLTTDFTSTKVSLNDLKDVIDPLNWARCLPFFCSMDAMPIRPDGWSRVLEHFSTTCGIVGMPQMLTPLKYWKGPGVGEPVSPPTAWVNYMLDDDPAPGEHGDGAMVIDEGFIRMTSTVGDPTLHGVQVRTRKVVGFRDLGWFPTALFACVLGYGDQGVEMLLGGVAKRAKDGPVGWTAWEPSTPAAGQPKIPAPPAQPDPTQRAVAVAIEMLNECIDEMSQRSAALAAKCAGGVPPVEESIAFAADLTARLATDPWRYLQRLRTPPQGGGT</sequence>
<organism evidence="2 3">
    <name type="scientific">Mycolicibacter heraklionensis</name>
    <dbReference type="NCBI Taxonomy" id="512402"/>
    <lineage>
        <taxon>Bacteria</taxon>
        <taxon>Bacillati</taxon>
        <taxon>Actinomycetota</taxon>
        <taxon>Actinomycetes</taxon>
        <taxon>Mycobacteriales</taxon>
        <taxon>Mycobacteriaceae</taxon>
        <taxon>Mycolicibacter</taxon>
    </lineage>
</organism>